<protein>
    <submittedName>
        <fullName evidence="1">Uncharacterized protein</fullName>
    </submittedName>
</protein>
<comment type="caution">
    <text evidence="1">The sequence shown here is derived from an EMBL/GenBank/DDBJ whole genome shotgun (WGS) entry which is preliminary data.</text>
</comment>
<evidence type="ECO:0000313" key="1">
    <source>
        <dbReference type="EMBL" id="KKM80762.1"/>
    </source>
</evidence>
<dbReference type="EMBL" id="LAZR01008131">
    <property type="protein sequence ID" value="KKM80762.1"/>
    <property type="molecule type" value="Genomic_DNA"/>
</dbReference>
<name>A0A0F9NHE1_9ZZZZ</name>
<dbReference type="AlphaFoldDB" id="A0A0F9NHE1"/>
<proteinExistence type="predicted"/>
<accession>A0A0F9NHE1</accession>
<organism evidence="1">
    <name type="scientific">marine sediment metagenome</name>
    <dbReference type="NCBI Taxonomy" id="412755"/>
    <lineage>
        <taxon>unclassified sequences</taxon>
        <taxon>metagenomes</taxon>
        <taxon>ecological metagenomes</taxon>
    </lineage>
</organism>
<gene>
    <name evidence="1" type="ORF">LCGC14_1336610</name>
</gene>
<reference evidence="1" key="1">
    <citation type="journal article" date="2015" name="Nature">
        <title>Complex archaea that bridge the gap between prokaryotes and eukaryotes.</title>
        <authorList>
            <person name="Spang A."/>
            <person name="Saw J.H."/>
            <person name="Jorgensen S.L."/>
            <person name="Zaremba-Niedzwiedzka K."/>
            <person name="Martijn J."/>
            <person name="Lind A.E."/>
            <person name="van Eijk R."/>
            <person name="Schleper C."/>
            <person name="Guy L."/>
            <person name="Ettema T.J."/>
        </authorList>
    </citation>
    <scope>NUCLEOTIDE SEQUENCE</scope>
</reference>
<sequence length="56" mass="5962">MAKAKTTAELTKEVESLKGQLAAIWELLRGRMDGDGRVTKAEAAAKEAVDAMVDEG</sequence>